<dbReference type="EMBL" id="VUAA01000010">
    <property type="protein sequence ID" value="KAA1254740.1"/>
    <property type="molecule type" value="Genomic_DNA"/>
</dbReference>
<organism evidence="1 2">
    <name type="scientific">Vibrio cholerae</name>
    <dbReference type="NCBI Taxonomy" id="666"/>
    <lineage>
        <taxon>Bacteria</taxon>
        <taxon>Pseudomonadati</taxon>
        <taxon>Pseudomonadota</taxon>
        <taxon>Gammaproteobacteria</taxon>
        <taxon>Vibrionales</taxon>
        <taxon>Vibrionaceae</taxon>
        <taxon>Vibrio</taxon>
    </lineage>
</organism>
<comment type="caution">
    <text evidence="1">The sequence shown here is derived from an EMBL/GenBank/DDBJ whole genome shotgun (WGS) entry which is preliminary data.</text>
</comment>
<dbReference type="Proteomes" id="UP000323225">
    <property type="component" value="Unassembled WGS sequence"/>
</dbReference>
<proteinExistence type="predicted"/>
<protein>
    <submittedName>
        <fullName evidence="1">Uncharacterized protein</fullName>
    </submittedName>
</protein>
<evidence type="ECO:0000313" key="1">
    <source>
        <dbReference type="EMBL" id="KAA1254740.1"/>
    </source>
</evidence>
<gene>
    <name evidence="1" type="ORF">F0M16_10765</name>
</gene>
<reference evidence="1 2" key="1">
    <citation type="submission" date="2019-09" db="EMBL/GenBank/DDBJ databases">
        <authorList>
            <person name="Kritzky A."/>
            <person name="Schelkanova E.Y."/>
            <person name="Alkhova Z.V."/>
            <person name="Smirnova N.I."/>
        </authorList>
    </citation>
    <scope>NUCLEOTIDE SEQUENCE [LARGE SCALE GENOMIC DNA]</scope>
    <source>
        <strain evidence="1 2">M1526</strain>
    </source>
</reference>
<sequence length="135" mass="14986">MNKAKKAEMYVEVLKVVEQLEAVSPTNLSHYTNEKAKSLAAKLAVEAPRTKVTFEDGNDIEVEMYLHAAVELCRSKVEDCAIHTQAAEDAMNAYDNGDDTEFDPFKMEVEADEMKGEVDTLLANFKRALKAKVAA</sequence>
<evidence type="ECO:0000313" key="2">
    <source>
        <dbReference type="Proteomes" id="UP000323225"/>
    </source>
</evidence>
<accession>A0A5Q6PJ90</accession>
<dbReference type="AlphaFoldDB" id="A0A5Q6PJ90"/>
<name>A0A5Q6PJ90_VIBCL</name>